<evidence type="ECO:0000313" key="4">
    <source>
        <dbReference type="Proteomes" id="UP000094342"/>
    </source>
</evidence>
<reference evidence="4" key="1">
    <citation type="submission" date="2016-05" db="EMBL/GenBank/DDBJ databases">
        <authorList>
            <person name="Li Y."/>
        </authorList>
    </citation>
    <scope>NUCLEOTIDE SEQUENCE [LARGE SCALE GENOMIC DNA]</scope>
    <source>
        <strain evidence="4">YIC4027</strain>
    </source>
</reference>
<dbReference type="OrthoDB" id="582170at2"/>
<dbReference type="InterPro" id="IPR001789">
    <property type="entry name" value="Sig_transdc_resp-reg_receiver"/>
</dbReference>
<evidence type="ECO:0000313" key="3">
    <source>
        <dbReference type="EMBL" id="ODR90257.1"/>
    </source>
</evidence>
<dbReference type="Gene3D" id="3.40.50.2300">
    <property type="match status" value="1"/>
</dbReference>
<dbReference type="InterPro" id="IPR011006">
    <property type="entry name" value="CheY-like_superfamily"/>
</dbReference>
<keyword evidence="4" id="KW-1185">Reference proteome</keyword>
<dbReference type="AlphaFoldDB" id="A0A1E3VA05"/>
<protein>
    <submittedName>
        <fullName evidence="3">Histidine kinase</fullName>
    </submittedName>
</protein>
<name>A0A1E3VA05_9HYPH</name>
<dbReference type="STRING" id="1752398.A8M32_19165"/>
<keyword evidence="3" id="KW-0808">Transferase</keyword>
<proteinExistence type="predicted"/>
<dbReference type="GO" id="GO:0000160">
    <property type="term" value="P:phosphorelay signal transduction system"/>
    <property type="evidence" value="ECO:0007669"/>
    <property type="project" value="InterPro"/>
</dbReference>
<dbReference type="GO" id="GO:0016301">
    <property type="term" value="F:kinase activity"/>
    <property type="evidence" value="ECO:0007669"/>
    <property type="project" value="UniProtKB-KW"/>
</dbReference>
<feature type="modified residue" description="4-aspartylphosphate" evidence="1">
    <location>
        <position position="65"/>
    </location>
</feature>
<dbReference type="EMBL" id="LYBW01000060">
    <property type="protein sequence ID" value="ODR90257.1"/>
    <property type="molecule type" value="Genomic_DNA"/>
</dbReference>
<gene>
    <name evidence="3" type="ORF">A8M32_19165</name>
</gene>
<comment type="caution">
    <text evidence="3">The sequence shown here is derived from an EMBL/GenBank/DDBJ whole genome shotgun (WGS) entry which is preliminary data.</text>
</comment>
<keyword evidence="3" id="KW-0418">Kinase</keyword>
<evidence type="ECO:0000259" key="2">
    <source>
        <dbReference type="PROSITE" id="PS50110"/>
    </source>
</evidence>
<accession>A0A1E3VA05</accession>
<dbReference type="RefSeq" id="WP_069459956.1">
    <property type="nucleotide sequence ID" value="NZ_LYBW01000060.1"/>
</dbReference>
<evidence type="ECO:0000256" key="1">
    <source>
        <dbReference type="PROSITE-ProRule" id="PRU00169"/>
    </source>
</evidence>
<organism evidence="3 4">
    <name type="scientific">Sinorhizobium alkalisoli</name>
    <dbReference type="NCBI Taxonomy" id="1752398"/>
    <lineage>
        <taxon>Bacteria</taxon>
        <taxon>Pseudomonadati</taxon>
        <taxon>Pseudomonadota</taxon>
        <taxon>Alphaproteobacteria</taxon>
        <taxon>Hyphomicrobiales</taxon>
        <taxon>Rhizobiaceae</taxon>
        <taxon>Sinorhizobium/Ensifer group</taxon>
        <taxon>Sinorhizobium</taxon>
    </lineage>
</organism>
<feature type="domain" description="Response regulatory" evidence="2">
    <location>
        <begin position="15"/>
        <end position="126"/>
    </location>
</feature>
<dbReference type="Proteomes" id="UP000094342">
    <property type="component" value="Unassembled WGS sequence"/>
</dbReference>
<dbReference type="SUPFAM" id="SSF52172">
    <property type="entry name" value="CheY-like"/>
    <property type="match status" value="1"/>
</dbReference>
<keyword evidence="1" id="KW-0597">Phosphoprotein</keyword>
<sequence>MERKVDEHYPLRGTRILIAEDEILIALDLEAAFCDAGAEIIGPFMTLPEALDAAQSELFSIAILDISLGTATTEAVSDLLTDRGIPFLFYSGQRLTPEMQRKWGDAVLIDKPAAQDDIVSAAIKILAAA</sequence>
<dbReference type="PROSITE" id="PS50110">
    <property type="entry name" value="RESPONSE_REGULATORY"/>
    <property type="match status" value="1"/>
</dbReference>